<dbReference type="Proteomes" id="UP001150603">
    <property type="component" value="Unassembled WGS sequence"/>
</dbReference>
<sequence>MTIHPSKRFLVAVREDHRESDLDAPATLVAVSLTDAGSEVVLFESHDFVSTPVFSPKNDEIAFYVWNHPDMNWDATTLFRATIAFGSEGIPTSLTNLAAVAGGKDDPRESVYQPRFDETGRLHFLSDRITGFWNPYHVGSDRQVTLSLEKPMEAEFGPAEWEFGISTFQPMPGRPDTVVVTFTLDAKTRLGLLNVVTHQIKDLPLPEWTTLSNLQFGVSLGTNEPVLIMLAGGPKETKNLYTYSINGSITPTKPLLASKPAGFTLDEQSVSVPEEIMFPTKLPPFTDDVIGKGGRDAVAYAYYYPPANSSYQAPEGELPPLLILIHGGPTFEADCVLNPTTQYWTTRGFAVADVNYGGSTGKGREYRERLYPQFGVVDVQDCCAAALYLAEIGRVDRKRLTIMGGSAGGFTTLACLAFRPEVFVVGASLFGITDLEVLTMEMHKFEKHYMVHLVGPYPEARDTYLQRSPLHSVDKLVCPAIFLQGLEDKVVPPNQATLM</sequence>
<protein>
    <submittedName>
        <fullName evidence="1">Uncharacterized protein</fullName>
    </submittedName>
</protein>
<evidence type="ECO:0000313" key="2">
    <source>
        <dbReference type="Proteomes" id="UP001150603"/>
    </source>
</evidence>
<feature type="non-terminal residue" evidence="1">
    <location>
        <position position="499"/>
    </location>
</feature>
<evidence type="ECO:0000313" key="1">
    <source>
        <dbReference type="EMBL" id="KAJ1935726.1"/>
    </source>
</evidence>
<keyword evidence="2" id="KW-1185">Reference proteome</keyword>
<proteinExistence type="predicted"/>
<name>A0ACC1J2Z7_9FUNG</name>
<organism evidence="1 2">
    <name type="scientific">Linderina macrospora</name>
    <dbReference type="NCBI Taxonomy" id="4868"/>
    <lineage>
        <taxon>Eukaryota</taxon>
        <taxon>Fungi</taxon>
        <taxon>Fungi incertae sedis</taxon>
        <taxon>Zoopagomycota</taxon>
        <taxon>Kickxellomycotina</taxon>
        <taxon>Kickxellomycetes</taxon>
        <taxon>Kickxellales</taxon>
        <taxon>Kickxellaceae</taxon>
        <taxon>Linderina</taxon>
    </lineage>
</organism>
<reference evidence="1" key="1">
    <citation type="submission" date="2022-07" db="EMBL/GenBank/DDBJ databases">
        <title>Phylogenomic reconstructions and comparative analyses of Kickxellomycotina fungi.</title>
        <authorList>
            <person name="Reynolds N.K."/>
            <person name="Stajich J.E."/>
            <person name="Barry K."/>
            <person name="Grigoriev I.V."/>
            <person name="Crous P."/>
            <person name="Smith M.E."/>
        </authorList>
    </citation>
    <scope>NUCLEOTIDE SEQUENCE</scope>
    <source>
        <strain evidence="1">NRRL 5244</strain>
    </source>
</reference>
<comment type="caution">
    <text evidence="1">The sequence shown here is derived from an EMBL/GenBank/DDBJ whole genome shotgun (WGS) entry which is preliminary data.</text>
</comment>
<dbReference type="EMBL" id="JANBPW010004141">
    <property type="protein sequence ID" value="KAJ1935726.1"/>
    <property type="molecule type" value="Genomic_DNA"/>
</dbReference>
<gene>
    <name evidence="1" type="ORF">FBU59_005293</name>
</gene>
<accession>A0ACC1J2Z7</accession>